<reference evidence="2 3" key="1">
    <citation type="journal article" date="2024" name="Microbiology">
        <title>Methylomarinum rosea sp. nov., a novel halophilic methanotrophic bacterium from the hypersaline Lake Elton.</title>
        <authorList>
            <person name="Suleimanov R.Z."/>
            <person name="Oshkin I.Y."/>
            <person name="Danilova O.V."/>
            <person name="Suzina N.E."/>
            <person name="Dedysh S.N."/>
        </authorList>
    </citation>
    <scope>NUCLEOTIDE SEQUENCE [LARGE SCALE GENOMIC DNA]</scope>
    <source>
        <strain evidence="2 3">Ch1-1</strain>
    </source>
</reference>
<keyword evidence="3" id="KW-1185">Reference proteome</keyword>
<dbReference type="PANTHER" id="PTHR36114:SF1">
    <property type="entry name" value="16.7 KDA PROTEIN IN WHIE LOCUS"/>
    <property type="match status" value="1"/>
</dbReference>
<name>A0AAU7NWI3_9GAMM</name>
<protein>
    <submittedName>
        <fullName evidence="2">Cupin domain-containing protein</fullName>
    </submittedName>
</protein>
<dbReference type="AlphaFoldDB" id="A0AAU7NWI3"/>
<gene>
    <name evidence="2" type="ORF">Q9L42_001990</name>
</gene>
<evidence type="ECO:0000259" key="1">
    <source>
        <dbReference type="Pfam" id="PF07883"/>
    </source>
</evidence>
<proteinExistence type="predicted"/>
<dbReference type="InterPro" id="IPR013096">
    <property type="entry name" value="Cupin_2"/>
</dbReference>
<accession>A0AAU7NWI3</accession>
<dbReference type="PANTHER" id="PTHR36114">
    <property type="entry name" value="16.7 KDA PROTEIN IN WHIE LOCUS"/>
    <property type="match status" value="1"/>
</dbReference>
<evidence type="ECO:0000313" key="3">
    <source>
        <dbReference type="Proteomes" id="UP001225378"/>
    </source>
</evidence>
<dbReference type="InterPro" id="IPR014710">
    <property type="entry name" value="RmlC-like_jellyroll"/>
</dbReference>
<dbReference type="InterPro" id="IPR052044">
    <property type="entry name" value="PKS_Associated_Protein"/>
</dbReference>
<sequence>MKAVIKRQNLEAEYYIAEQCFITELSNSDDDPDVSIARARVEPGVTTHWHRLRDTAERYCILNGVGRVEIGDLPAQHVKAGDIVLIPPLCRQRISNTGAEDLIFLAICSPRFSKDVYQDLENEPVQ</sequence>
<dbReference type="InterPro" id="IPR011051">
    <property type="entry name" value="RmlC_Cupin_sf"/>
</dbReference>
<evidence type="ECO:0000313" key="2">
    <source>
        <dbReference type="EMBL" id="XBS20916.1"/>
    </source>
</evidence>
<dbReference type="CDD" id="cd02214">
    <property type="entry name" value="cupin_MJ1618"/>
    <property type="match status" value="1"/>
</dbReference>
<feature type="domain" description="Cupin type-2" evidence="1">
    <location>
        <begin position="39"/>
        <end position="107"/>
    </location>
</feature>
<dbReference type="EMBL" id="CP157743">
    <property type="protein sequence ID" value="XBS20916.1"/>
    <property type="molecule type" value="Genomic_DNA"/>
</dbReference>
<dbReference type="RefSeq" id="WP_305910099.1">
    <property type="nucleotide sequence ID" value="NZ_CP157743.1"/>
</dbReference>
<dbReference type="Gene3D" id="2.60.120.10">
    <property type="entry name" value="Jelly Rolls"/>
    <property type="match status" value="1"/>
</dbReference>
<organism evidence="2 3">
    <name type="scientific">Methylomarinum roseum</name>
    <dbReference type="NCBI Taxonomy" id="3067653"/>
    <lineage>
        <taxon>Bacteria</taxon>
        <taxon>Pseudomonadati</taxon>
        <taxon>Pseudomonadota</taxon>
        <taxon>Gammaproteobacteria</taxon>
        <taxon>Methylococcales</taxon>
        <taxon>Methylococcaceae</taxon>
        <taxon>Methylomarinum</taxon>
    </lineage>
</organism>
<dbReference type="Pfam" id="PF07883">
    <property type="entry name" value="Cupin_2"/>
    <property type="match status" value="1"/>
</dbReference>
<dbReference type="KEGG" id="mech:Q9L42_001990"/>
<dbReference type="Proteomes" id="UP001225378">
    <property type="component" value="Chromosome"/>
</dbReference>
<dbReference type="SUPFAM" id="SSF51182">
    <property type="entry name" value="RmlC-like cupins"/>
    <property type="match status" value="1"/>
</dbReference>